<dbReference type="SMART" id="SM00332">
    <property type="entry name" value="PP2Cc"/>
    <property type="match status" value="1"/>
</dbReference>
<evidence type="ECO:0000313" key="2">
    <source>
        <dbReference type="EMBL" id="OLF19439.1"/>
    </source>
</evidence>
<dbReference type="CDD" id="cd00143">
    <property type="entry name" value="PP2Cc"/>
    <property type="match status" value="1"/>
</dbReference>
<feature type="domain" description="PPM-type phosphatase" evidence="1">
    <location>
        <begin position="58"/>
        <end position="301"/>
    </location>
</feature>
<keyword evidence="3" id="KW-1185">Reference proteome</keyword>
<dbReference type="EMBL" id="MSIE01000001">
    <property type="protein sequence ID" value="OLF19439.1"/>
    <property type="molecule type" value="Genomic_DNA"/>
</dbReference>
<evidence type="ECO:0000313" key="3">
    <source>
        <dbReference type="Proteomes" id="UP000185596"/>
    </source>
</evidence>
<sequence>MSANPLVSRTPVGGPLGRAADGPCVACGQDVGADGTCATCGRVQPGGRDRMEAHLGQVVGISDKGRRRERNEDSMAFAAVGGEQPVVVAVVCDGVATSDRAENASQRAVDEAVAVLLESALAGGEAEAATREAVAKAIAGVTALADPTVPGTAPSCTFVSAVVTRTSVTVGWVGDSRAYWLATDGARGLTVDDTVASELVAEGMSEEEAMSVHQAHALSKWIGADAGQVAPRTVTVTPEGPGLVLLCSDGLWNYLPEASALVGALPGEPAEVDPMAAAAQLTTVALELGGHDNITTVLVPFPARTP</sequence>
<dbReference type="AlphaFoldDB" id="A0A1Q8CYK6"/>
<dbReference type="GO" id="GO:0004722">
    <property type="term" value="F:protein serine/threonine phosphatase activity"/>
    <property type="evidence" value="ECO:0007669"/>
    <property type="project" value="InterPro"/>
</dbReference>
<dbReference type="Gene3D" id="3.60.40.10">
    <property type="entry name" value="PPM-type phosphatase domain"/>
    <property type="match status" value="1"/>
</dbReference>
<dbReference type="InterPro" id="IPR001932">
    <property type="entry name" value="PPM-type_phosphatase-like_dom"/>
</dbReference>
<dbReference type="InterPro" id="IPR015655">
    <property type="entry name" value="PP2C"/>
</dbReference>
<organism evidence="2 3">
    <name type="scientific">Actinophytocola xanthii</name>
    <dbReference type="NCBI Taxonomy" id="1912961"/>
    <lineage>
        <taxon>Bacteria</taxon>
        <taxon>Bacillati</taxon>
        <taxon>Actinomycetota</taxon>
        <taxon>Actinomycetes</taxon>
        <taxon>Pseudonocardiales</taxon>
        <taxon>Pseudonocardiaceae</taxon>
    </lineage>
</organism>
<dbReference type="Proteomes" id="UP000185596">
    <property type="component" value="Unassembled WGS sequence"/>
</dbReference>
<dbReference type="Pfam" id="PF13672">
    <property type="entry name" value="PP2C_2"/>
    <property type="match status" value="1"/>
</dbReference>
<dbReference type="OrthoDB" id="9801841at2"/>
<reference evidence="2 3" key="1">
    <citation type="submission" date="2016-12" db="EMBL/GenBank/DDBJ databases">
        <title>The draft genome sequence of Actinophytocola sp. 11-183.</title>
        <authorList>
            <person name="Wang W."/>
            <person name="Yuan L."/>
        </authorList>
    </citation>
    <scope>NUCLEOTIDE SEQUENCE [LARGE SCALE GENOMIC DNA]</scope>
    <source>
        <strain evidence="2 3">11-183</strain>
    </source>
</reference>
<dbReference type="PROSITE" id="PS51746">
    <property type="entry name" value="PPM_2"/>
    <property type="match status" value="1"/>
</dbReference>
<dbReference type="STRING" id="1912961.BU204_00490"/>
<dbReference type="SUPFAM" id="SSF81606">
    <property type="entry name" value="PP2C-like"/>
    <property type="match status" value="1"/>
</dbReference>
<proteinExistence type="predicted"/>
<evidence type="ECO:0000259" key="1">
    <source>
        <dbReference type="PROSITE" id="PS51746"/>
    </source>
</evidence>
<accession>A0A1Q8CYK6</accession>
<name>A0A1Q8CYK6_9PSEU</name>
<protein>
    <recommendedName>
        <fullName evidence="1">PPM-type phosphatase domain-containing protein</fullName>
    </recommendedName>
</protein>
<dbReference type="InterPro" id="IPR036457">
    <property type="entry name" value="PPM-type-like_dom_sf"/>
</dbReference>
<dbReference type="PANTHER" id="PTHR47992">
    <property type="entry name" value="PROTEIN PHOSPHATASE"/>
    <property type="match status" value="1"/>
</dbReference>
<dbReference type="RefSeq" id="WP_075123473.1">
    <property type="nucleotide sequence ID" value="NZ_MSIE01000001.1"/>
</dbReference>
<gene>
    <name evidence="2" type="ORF">BU204_00490</name>
</gene>
<comment type="caution">
    <text evidence="2">The sequence shown here is derived from an EMBL/GenBank/DDBJ whole genome shotgun (WGS) entry which is preliminary data.</text>
</comment>